<gene>
    <name evidence="3" type="ORF">KV397_01815</name>
</gene>
<evidence type="ECO:0000313" key="3">
    <source>
        <dbReference type="EMBL" id="UPL16579.1"/>
    </source>
</evidence>
<dbReference type="EMBL" id="CP078078">
    <property type="protein sequence ID" value="UPL16579.1"/>
    <property type="molecule type" value="Genomic_DNA"/>
</dbReference>
<accession>A0ABY4IUW7</accession>
<protein>
    <submittedName>
        <fullName evidence="3">DUF1992 domain-containing protein</fullName>
    </submittedName>
</protein>
<feature type="domain" description="DnaJ homologue subfamily C member 28 conserved" evidence="2">
    <location>
        <begin position="30"/>
        <end position="96"/>
    </location>
</feature>
<reference evidence="3 4" key="1">
    <citation type="submission" date="2021-06" db="EMBL/GenBank/DDBJ databases">
        <title>Genome-based taxonomic framework of Microbacterium strains isolated from marine environment, the description of four new species and reclassification of four preexisting species.</title>
        <authorList>
            <person name="Lee S.D."/>
            <person name="Kim S.-M."/>
            <person name="Byeon Y.-S."/>
            <person name="Yang H.L."/>
            <person name="Kim I.S."/>
        </authorList>
    </citation>
    <scope>NUCLEOTIDE SEQUENCE [LARGE SCALE GENOMIC DNA]</scope>
    <source>
        <strain evidence="3 4">KSW4-10</strain>
    </source>
</reference>
<organism evidence="3 4">
    <name type="scientific">Microbacterium aurugineum</name>
    <dbReference type="NCBI Taxonomy" id="2851642"/>
    <lineage>
        <taxon>Bacteria</taxon>
        <taxon>Bacillati</taxon>
        <taxon>Actinomycetota</taxon>
        <taxon>Actinomycetes</taxon>
        <taxon>Micrococcales</taxon>
        <taxon>Microbacteriaceae</taxon>
        <taxon>Microbacterium</taxon>
    </lineage>
</organism>
<dbReference type="RefSeq" id="WP_261812019.1">
    <property type="nucleotide sequence ID" value="NZ_CP078078.1"/>
</dbReference>
<evidence type="ECO:0000256" key="1">
    <source>
        <dbReference type="SAM" id="MobiDB-lite"/>
    </source>
</evidence>
<sequence>MHDAEEDEGDTAGAGGPPRWSTTEERWAAVELNIQMAIRRGEFDDLPGAGKPIENLGRTHDPDWWIRQKIERENLTGLAPPVFQLRTEDANLRAVLDTYSQEEDVRRHVEDFNSRIRAARMQLTGGPPVVTPLRDVDAEVDEWRRRRRKPDGPTAPTPSTPAAPRRRWWRRSST</sequence>
<dbReference type="InterPro" id="IPR018961">
    <property type="entry name" value="DnaJ_homolog_subfam-C_membr-28"/>
</dbReference>
<keyword evidence="4" id="KW-1185">Reference proteome</keyword>
<proteinExistence type="predicted"/>
<evidence type="ECO:0000313" key="4">
    <source>
        <dbReference type="Proteomes" id="UP000830631"/>
    </source>
</evidence>
<dbReference type="Pfam" id="PF09350">
    <property type="entry name" value="DJC28_CD"/>
    <property type="match status" value="1"/>
</dbReference>
<dbReference type="Proteomes" id="UP000830631">
    <property type="component" value="Chromosome"/>
</dbReference>
<feature type="region of interest" description="Disordered" evidence="1">
    <location>
        <begin position="144"/>
        <end position="174"/>
    </location>
</feature>
<feature type="compositionally biased region" description="Basic residues" evidence="1">
    <location>
        <begin position="164"/>
        <end position="174"/>
    </location>
</feature>
<feature type="region of interest" description="Disordered" evidence="1">
    <location>
        <begin position="1"/>
        <end position="23"/>
    </location>
</feature>
<feature type="compositionally biased region" description="Acidic residues" evidence="1">
    <location>
        <begin position="1"/>
        <end position="10"/>
    </location>
</feature>
<name>A0ABY4IUW7_9MICO</name>
<evidence type="ECO:0000259" key="2">
    <source>
        <dbReference type="Pfam" id="PF09350"/>
    </source>
</evidence>